<evidence type="ECO:0000259" key="3">
    <source>
        <dbReference type="PROSITE" id="PS51667"/>
    </source>
</evidence>
<dbReference type="AlphaFoldDB" id="A0A2K1K7C1"/>
<sequence>MEDDAGIASTVVVKTRSAYTWLDKLRFLKGLLPQDPNLDFSLESGSRDSHGVYKRPDVDVASLEETWKFLFNAKEQLSRKSRKLCFWPKSSDHIVKECDQFTGQSDDGKPSRPSSDGLRGWDECGRFAPGGAEDGGVRSVKGGAEEDRLRASGVSDEGLTSTLSPEHVTLQKFGDEQSRLNENGRVGGVAWLGAEPSACKDGGKSAAKRTERSGCDLALNIAAKTQKLHKFEETRVVTQEHRQQRSGLKRRQGSEENGTSSGKNEQHVTPAAEAGGNESKNQAVQVMELASDHPSKKPTDSLVYITYQVFLQAGRGGLTAREAASRIEEAGLGAVFQGLVKPRIKIGKIIRNNPYYFQAGEGRYILCEAIVGVTQATASPSPQCAAETIVQDKASTVKTDSKKEAAAMARREGTARYWAQMNASGRTRAPKSRHVKGGASRQKVPAVYWKSDESSVTLKGGDESVKWEEKCGKEESEAGLQANAKPRLKGMYKSAAVGGKPCKRSDGKNWQCPLMAPSNSNYCEHHQKRMTKDTGEA</sequence>
<evidence type="ECO:0000313" key="5">
    <source>
        <dbReference type="EnsemblPlants" id="Pp3c8_15110V3.1"/>
    </source>
</evidence>
<dbReference type="Gramene" id="Pp3c8_15110V3.2">
    <property type="protein sequence ID" value="Pp3c8_15110V3.2"/>
    <property type="gene ID" value="Pp3c8_15110"/>
</dbReference>
<evidence type="ECO:0000256" key="1">
    <source>
        <dbReference type="ARBA" id="ARBA00023242"/>
    </source>
</evidence>
<feature type="compositionally biased region" description="Basic and acidic residues" evidence="2">
    <location>
        <begin position="232"/>
        <end position="243"/>
    </location>
</feature>
<name>A0A2K1K7C1_PHYPA</name>
<keyword evidence="1" id="KW-0539">Nucleus</keyword>
<accession>A0A2K1K7C1</accession>
<gene>
    <name evidence="5" type="primary">LOC112285901</name>
    <name evidence="4" type="ORF">PHYPA_011569</name>
</gene>
<protein>
    <recommendedName>
        <fullName evidence="3">WRC domain-containing protein</fullName>
    </recommendedName>
</protein>
<dbReference type="Gramene" id="Pp3c8_15110V3.1">
    <property type="protein sequence ID" value="Pp3c8_15110V3.1"/>
    <property type="gene ID" value="Pp3c8_15110"/>
</dbReference>
<dbReference type="PANTHER" id="PTHR34122:SF3">
    <property type="entry name" value="WRC DOMAIN-CONTAINING PROTEIN"/>
    <property type="match status" value="1"/>
</dbReference>
<feature type="region of interest" description="Disordered" evidence="2">
    <location>
        <begin position="100"/>
        <end position="161"/>
    </location>
</feature>
<feature type="region of interest" description="Disordered" evidence="2">
    <location>
        <begin position="232"/>
        <end position="280"/>
    </location>
</feature>
<dbReference type="PANTHER" id="PTHR34122">
    <property type="entry name" value="EXPRESSED PROTEIN-RELATED"/>
    <property type="match status" value="1"/>
</dbReference>
<reference evidence="5" key="3">
    <citation type="submission" date="2020-12" db="UniProtKB">
        <authorList>
            <consortium name="EnsemblPlants"/>
        </authorList>
    </citation>
    <scope>IDENTIFICATION</scope>
</reference>
<dbReference type="EnsemblPlants" id="Pp3c8_15110V3.2">
    <property type="protein sequence ID" value="Pp3c8_15110V3.2"/>
    <property type="gene ID" value="Pp3c8_15110"/>
</dbReference>
<feature type="domain" description="WRC" evidence="3">
    <location>
        <begin position="496"/>
        <end position="537"/>
    </location>
</feature>
<dbReference type="OrthoDB" id="10366922at2759"/>
<evidence type="ECO:0000313" key="6">
    <source>
        <dbReference type="Proteomes" id="UP000006727"/>
    </source>
</evidence>
<dbReference type="PaxDb" id="3218-PP1S363_29V6.1"/>
<reference evidence="4 6" key="2">
    <citation type="journal article" date="2018" name="Plant J.">
        <title>The Physcomitrella patens chromosome-scale assembly reveals moss genome structure and evolution.</title>
        <authorList>
            <person name="Lang D."/>
            <person name="Ullrich K.K."/>
            <person name="Murat F."/>
            <person name="Fuchs J."/>
            <person name="Jenkins J."/>
            <person name="Haas F.B."/>
            <person name="Piednoel M."/>
            <person name="Gundlach H."/>
            <person name="Van Bel M."/>
            <person name="Meyberg R."/>
            <person name="Vives C."/>
            <person name="Morata J."/>
            <person name="Symeonidi A."/>
            <person name="Hiss M."/>
            <person name="Muchero W."/>
            <person name="Kamisugi Y."/>
            <person name="Saleh O."/>
            <person name="Blanc G."/>
            <person name="Decker E.L."/>
            <person name="van Gessel N."/>
            <person name="Grimwood J."/>
            <person name="Hayes R.D."/>
            <person name="Graham S.W."/>
            <person name="Gunter L.E."/>
            <person name="McDaniel S.F."/>
            <person name="Hoernstein S.N.W."/>
            <person name="Larsson A."/>
            <person name="Li F.W."/>
            <person name="Perroud P.F."/>
            <person name="Phillips J."/>
            <person name="Ranjan P."/>
            <person name="Rokshar D.S."/>
            <person name="Rothfels C.J."/>
            <person name="Schneider L."/>
            <person name="Shu S."/>
            <person name="Stevenson D.W."/>
            <person name="Thummler F."/>
            <person name="Tillich M."/>
            <person name="Villarreal Aguilar J.C."/>
            <person name="Widiez T."/>
            <person name="Wong G.K."/>
            <person name="Wymore A."/>
            <person name="Zhang Y."/>
            <person name="Zimmer A.D."/>
            <person name="Quatrano R.S."/>
            <person name="Mayer K.F.X."/>
            <person name="Goodstein D."/>
            <person name="Casacuberta J.M."/>
            <person name="Vandepoele K."/>
            <person name="Reski R."/>
            <person name="Cuming A.C."/>
            <person name="Tuskan G.A."/>
            <person name="Maumus F."/>
            <person name="Salse J."/>
            <person name="Schmutz J."/>
            <person name="Rensing S.A."/>
        </authorList>
    </citation>
    <scope>NUCLEOTIDE SEQUENCE [LARGE SCALE GENOMIC DNA]</scope>
    <source>
        <strain evidence="5 6">cv. Gransden 2004</strain>
    </source>
</reference>
<dbReference type="Proteomes" id="UP000006727">
    <property type="component" value="Chromosome 8"/>
</dbReference>
<dbReference type="Pfam" id="PF08879">
    <property type="entry name" value="WRC"/>
    <property type="match status" value="1"/>
</dbReference>
<dbReference type="RefSeq" id="XP_024383033.1">
    <property type="nucleotide sequence ID" value="XM_024527265.2"/>
</dbReference>
<organism evidence="4">
    <name type="scientific">Physcomitrium patens</name>
    <name type="common">Spreading-leaved earth moss</name>
    <name type="synonym">Physcomitrella patens</name>
    <dbReference type="NCBI Taxonomy" id="3218"/>
    <lineage>
        <taxon>Eukaryota</taxon>
        <taxon>Viridiplantae</taxon>
        <taxon>Streptophyta</taxon>
        <taxon>Embryophyta</taxon>
        <taxon>Bryophyta</taxon>
        <taxon>Bryophytina</taxon>
        <taxon>Bryopsida</taxon>
        <taxon>Funariidae</taxon>
        <taxon>Funariales</taxon>
        <taxon>Funariaceae</taxon>
        <taxon>Physcomitrium</taxon>
    </lineage>
</organism>
<dbReference type="InterPro" id="IPR014977">
    <property type="entry name" value="WRC_dom"/>
</dbReference>
<dbReference type="GeneID" id="112285901"/>
<dbReference type="PROSITE" id="PS51667">
    <property type="entry name" value="WRC"/>
    <property type="match status" value="1"/>
</dbReference>
<feature type="region of interest" description="Disordered" evidence="2">
    <location>
        <begin position="515"/>
        <end position="537"/>
    </location>
</feature>
<proteinExistence type="predicted"/>
<evidence type="ECO:0000313" key="4">
    <source>
        <dbReference type="EMBL" id="PNR49673.1"/>
    </source>
</evidence>
<feature type="region of interest" description="Disordered" evidence="2">
    <location>
        <begin position="424"/>
        <end position="443"/>
    </location>
</feature>
<dbReference type="EnsemblPlants" id="Pp3c8_15110V3.1">
    <property type="protein sequence ID" value="Pp3c8_15110V3.1"/>
    <property type="gene ID" value="Pp3c8_15110"/>
</dbReference>
<reference evidence="4 6" key="1">
    <citation type="journal article" date="2008" name="Science">
        <title>The Physcomitrella genome reveals evolutionary insights into the conquest of land by plants.</title>
        <authorList>
            <person name="Rensing S."/>
            <person name="Lang D."/>
            <person name="Zimmer A."/>
            <person name="Terry A."/>
            <person name="Salamov A."/>
            <person name="Shapiro H."/>
            <person name="Nishiyama T."/>
            <person name="Perroud P.-F."/>
            <person name="Lindquist E."/>
            <person name="Kamisugi Y."/>
            <person name="Tanahashi T."/>
            <person name="Sakakibara K."/>
            <person name="Fujita T."/>
            <person name="Oishi K."/>
            <person name="Shin-I T."/>
            <person name="Kuroki Y."/>
            <person name="Toyoda A."/>
            <person name="Suzuki Y."/>
            <person name="Hashimoto A."/>
            <person name="Yamaguchi K."/>
            <person name="Sugano A."/>
            <person name="Kohara Y."/>
            <person name="Fujiyama A."/>
            <person name="Anterola A."/>
            <person name="Aoki S."/>
            <person name="Ashton N."/>
            <person name="Barbazuk W.B."/>
            <person name="Barker E."/>
            <person name="Bennetzen J."/>
            <person name="Bezanilla M."/>
            <person name="Blankenship R."/>
            <person name="Cho S.H."/>
            <person name="Dutcher S."/>
            <person name="Estelle M."/>
            <person name="Fawcett J.A."/>
            <person name="Gundlach H."/>
            <person name="Hanada K."/>
            <person name="Heyl A."/>
            <person name="Hicks K.A."/>
            <person name="Hugh J."/>
            <person name="Lohr M."/>
            <person name="Mayer K."/>
            <person name="Melkozernov A."/>
            <person name="Murata T."/>
            <person name="Nelson D."/>
            <person name="Pils B."/>
            <person name="Prigge M."/>
            <person name="Reiss B."/>
            <person name="Renner T."/>
            <person name="Rombauts S."/>
            <person name="Rushton P."/>
            <person name="Sanderfoot A."/>
            <person name="Schween G."/>
            <person name="Shiu S.-H."/>
            <person name="Stueber K."/>
            <person name="Theodoulou F.L."/>
            <person name="Tu H."/>
            <person name="Van de Peer Y."/>
            <person name="Verrier P.J."/>
            <person name="Waters E."/>
            <person name="Wood A."/>
            <person name="Yang L."/>
            <person name="Cove D."/>
            <person name="Cuming A."/>
            <person name="Hasebe M."/>
            <person name="Lucas S."/>
            <person name="Mishler D.B."/>
            <person name="Reski R."/>
            <person name="Grigoriev I."/>
            <person name="Quatrano R.S."/>
            <person name="Boore J.L."/>
        </authorList>
    </citation>
    <scope>NUCLEOTIDE SEQUENCE [LARGE SCALE GENOMIC DNA]</scope>
    <source>
        <strain evidence="5 6">cv. Gransden 2004</strain>
    </source>
</reference>
<evidence type="ECO:0000256" key="2">
    <source>
        <dbReference type="SAM" id="MobiDB-lite"/>
    </source>
</evidence>
<dbReference type="EMBL" id="ABEU02000008">
    <property type="protein sequence ID" value="PNR49673.1"/>
    <property type="molecule type" value="Genomic_DNA"/>
</dbReference>
<keyword evidence="6" id="KW-1185">Reference proteome</keyword>